<name>A0A0B7B585_9EUPU</name>
<dbReference type="InterPro" id="IPR001810">
    <property type="entry name" value="F-box_dom"/>
</dbReference>
<dbReference type="PROSITE" id="PS50181">
    <property type="entry name" value="FBOX"/>
    <property type="match status" value="1"/>
</dbReference>
<dbReference type="PANTHER" id="PTHR46731:SF1">
    <property type="entry name" value="F-BOX ONLY PROTEIN 15"/>
    <property type="match status" value="1"/>
</dbReference>
<feature type="compositionally biased region" description="Polar residues" evidence="1">
    <location>
        <begin position="102"/>
        <end position="116"/>
    </location>
</feature>
<feature type="region of interest" description="Disordered" evidence="1">
    <location>
        <begin position="1"/>
        <end position="44"/>
    </location>
</feature>
<proteinExistence type="predicted"/>
<feature type="compositionally biased region" description="Basic residues" evidence="1">
    <location>
        <begin position="1"/>
        <end position="12"/>
    </location>
</feature>
<evidence type="ECO:0000256" key="1">
    <source>
        <dbReference type="SAM" id="MobiDB-lite"/>
    </source>
</evidence>
<evidence type="ECO:0000259" key="2">
    <source>
        <dbReference type="PROSITE" id="PS50181"/>
    </source>
</evidence>
<dbReference type="Gene3D" id="1.20.1280.50">
    <property type="match status" value="1"/>
</dbReference>
<sequence>MSRRARYNRHSRQGNLNRRSNGDPENQNNGSGRPQNTSSSQDVSVRVACGNSDDFAQTSQSQQMSMLPQIPVDSIVSHGPVTQVTNSHSSQRSVSHSNSDSTINTGPGNTSNISRSDQLDEEHQHECTILSLPDDVLFLICTYIQPKELCHMSCVCRRFQYLISKDTVWIQHAKVTAVVKNFPNW</sequence>
<feature type="region of interest" description="Disordered" evidence="1">
    <location>
        <begin position="80"/>
        <end position="119"/>
    </location>
</feature>
<dbReference type="Pfam" id="PF12937">
    <property type="entry name" value="F-box-like"/>
    <property type="match status" value="1"/>
</dbReference>
<dbReference type="SUPFAM" id="SSF81383">
    <property type="entry name" value="F-box domain"/>
    <property type="match status" value="1"/>
</dbReference>
<organism evidence="3">
    <name type="scientific">Arion vulgaris</name>
    <dbReference type="NCBI Taxonomy" id="1028688"/>
    <lineage>
        <taxon>Eukaryota</taxon>
        <taxon>Metazoa</taxon>
        <taxon>Spiralia</taxon>
        <taxon>Lophotrochozoa</taxon>
        <taxon>Mollusca</taxon>
        <taxon>Gastropoda</taxon>
        <taxon>Heterobranchia</taxon>
        <taxon>Euthyneura</taxon>
        <taxon>Panpulmonata</taxon>
        <taxon>Eupulmonata</taxon>
        <taxon>Stylommatophora</taxon>
        <taxon>Helicina</taxon>
        <taxon>Arionoidea</taxon>
        <taxon>Arionidae</taxon>
        <taxon>Arion</taxon>
    </lineage>
</organism>
<protein>
    <recommendedName>
        <fullName evidence="2">F-box domain-containing protein</fullName>
    </recommendedName>
</protein>
<reference evidence="3" key="1">
    <citation type="submission" date="2014-12" db="EMBL/GenBank/DDBJ databases">
        <title>Insight into the proteome of Arion vulgaris.</title>
        <authorList>
            <person name="Aradska J."/>
            <person name="Bulat T."/>
            <person name="Smidak R."/>
            <person name="Sarate P."/>
            <person name="Gangsoo J."/>
            <person name="Sialana F."/>
            <person name="Bilban M."/>
            <person name="Lubec G."/>
        </authorList>
    </citation>
    <scope>NUCLEOTIDE SEQUENCE</scope>
    <source>
        <tissue evidence="3">Skin</tissue>
    </source>
</reference>
<dbReference type="EMBL" id="HACG01041167">
    <property type="protein sequence ID" value="CEK88032.1"/>
    <property type="molecule type" value="Transcribed_RNA"/>
</dbReference>
<feature type="compositionally biased region" description="Low complexity" evidence="1">
    <location>
        <begin position="87"/>
        <end position="101"/>
    </location>
</feature>
<dbReference type="PANTHER" id="PTHR46731">
    <property type="entry name" value="F-BOX ONLY PROTEIN 15"/>
    <property type="match status" value="1"/>
</dbReference>
<gene>
    <name evidence="3" type="primary">ORF162740</name>
</gene>
<dbReference type="InterPro" id="IPR036047">
    <property type="entry name" value="F-box-like_dom_sf"/>
</dbReference>
<dbReference type="CDD" id="cd20090">
    <property type="entry name" value="F-box_FBXW4"/>
    <property type="match status" value="1"/>
</dbReference>
<dbReference type="GO" id="GO:0019005">
    <property type="term" value="C:SCF ubiquitin ligase complex"/>
    <property type="evidence" value="ECO:0007669"/>
    <property type="project" value="TreeGrafter"/>
</dbReference>
<feature type="compositionally biased region" description="Polar residues" evidence="1">
    <location>
        <begin position="13"/>
        <end position="43"/>
    </location>
</feature>
<dbReference type="SMART" id="SM00256">
    <property type="entry name" value="FBOX"/>
    <property type="match status" value="1"/>
</dbReference>
<feature type="domain" description="F-box" evidence="2">
    <location>
        <begin position="126"/>
        <end position="172"/>
    </location>
</feature>
<accession>A0A0B7B585</accession>
<evidence type="ECO:0000313" key="3">
    <source>
        <dbReference type="EMBL" id="CEK88032.1"/>
    </source>
</evidence>
<dbReference type="AlphaFoldDB" id="A0A0B7B585"/>